<dbReference type="Pfam" id="PF05168">
    <property type="entry name" value="HEPN"/>
    <property type="match status" value="1"/>
</dbReference>
<dbReference type="NCBIfam" id="NF047352">
    <property type="entry name" value="P_loop_sacsin"/>
    <property type="match status" value="2"/>
</dbReference>
<dbReference type="InterPro" id="IPR036890">
    <property type="entry name" value="HATPase_C_sf"/>
</dbReference>
<evidence type="ECO:0000313" key="3">
    <source>
        <dbReference type="RefSeq" id="XP_002740585.1"/>
    </source>
</evidence>
<dbReference type="PANTHER" id="PTHR46919:SF2">
    <property type="entry name" value="SACSIN"/>
    <property type="match status" value="1"/>
</dbReference>
<dbReference type="PANTHER" id="PTHR46919">
    <property type="entry name" value="ZINC FINGER, C3HC4 TYPE (RING FINGER) FAMILY PROTEIN"/>
    <property type="match status" value="1"/>
</dbReference>
<dbReference type="GeneID" id="100378394"/>
<feature type="domain" description="HEPN" evidence="1">
    <location>
        <begin position="3957"/>
        <end position="4074"/>
    </location>
</feature>
<dbReference type="PROSITE" id="PS50910">
    <property type="entry name" value="HEPN"/>
    <property type="match status" value="1"/>
</dbReference>
<dbReference type="RefSeq" id="XP_002740585.1">
    <property type="nucleotide sequence ID" value="XM_002740539.1"/>
</dbReference>
<evidence type="ECO:0000259" key="1">
    <source>
        <dbReference type="PROSITE" id="PS50910"/>
    </source>
</evidence>
<dbReference type="InterPro" id="IPR036869">
    <property type="entry name" value="J_dom_sf"/>
</dbReference>
<dbReference type="Gene3D" id="1.10.287.110">
    <property type="entry name" value="DnaJ domain"/>
    <property type="match status" value="1"/>
</dbReference>
<gene>
    <name evidence="3" type="primary">LOC100378394</name>
</gene>
<accession>A0ABM0GZ40</accession>
<dbReference type="SMART" id="SM00748">
    <property type="entry name" value="HEPN"/>
    <property type="match status" value="1"/>
</dbReference>
<dbReference type="InterPro" id="IPR007842">
    <property type="entry name" value="HEPN_dom"/>
</dbReference>
<sequence length="4085" mass="467968">MIFQVERKDTDKNAKRVFFENVKNKCQTEPYFQQSDIILSIGANQTTTQWLILNKLFDTDVPCYVSDLASRLELLPMVGIAMPLERNTYIPKLNTVVGRVFCVLPLPSDEVGEGVTGLPLHIHAYFGLADNRRSLKWTEVDQKHDPMAEWNELIVARLLPQAYVLFILHAIAKVSPYSIYQAWPNTNSIKHHWNKFLDYFHKVVAHQSILFTKTKHGQWISPSKAIFSNSMVGIPNDVVQAVTSYIESCDEDVVVLPEHVWEHIPHCVNKYKTVNPQLLRNCVRTHFVTDLSYEEKILLLQFSLHDDNFDDLQNVPLLPISGKQFTTFQPRHMYGSKPVLFPKPNNLQILLPGKCKSFQFTETNLPNTIHYKLGRVADSEKTQVRYMGNAHVFEYLYEVLPAAWFKHDNDTFRWTPDKNNHPSVRWLAEVWLWISREYPTSLSKFSNIPLFPVDGSTNTQLVKLNSNTHVIFAGNSTATLQSDVCKCLQTMGVVILTNQPNFIRHNALHEFIAPPTPEGVISILGNLSNNTYSKLSKEEKQALRRTLANVSKDSIIKNRAMLCNLPIFDTVPGSGGQSRQQFCNINDAKVAPYNLAQRTGYNNFRIKQLLIKADDPCSSNLLSLIGIERLKLASLLSTYIFPEMHGNYYQQCEIDQIMVWVLRHLNDMIKEKTDFRLDIEVIPFVKIDNHYNRVKPNNVFDPQDQVLQKLFQGENVFPIGPYAEQDIVPILRRVGLKNLGDVTASDIANTASIISKSNDFEHTAYNKAMEVLSLLNKSPKLLISYYNRLPLGSYLRKIKWVPRKTTRPDNYPLQLQWCDTDQMIFKPTDIFAYNAAVLVGGNLPVVPFEVVPDLKKMLVSESHISVPDLSSQLEKVVIAWNKCANWGYSESSKYNLKEIVYRIYEEIANRDSLYMQQIDFPWLWHGDGFTYPHMMALNTNFPFPLKPYLYKIPEQLLSMKSFLMQSGVKEEFAESDMIQVLEVIQANHQTDDEKNRSRDLSLSVSILNWITRDKEYISDDFKDRLLVPIDTCDGSLEFTLGQNCTYCDNDSLVNTYDSAIDDNITMIHHNISTETAQYLRIPSLSQRFIEPEELGFEVAGQHEPITTRLKNILKGYGEGMSIFKELIQNADDAGATEVKFLIDWRSNSSAMKSLFSKEMKECQGPALWSYNDAIFTDDDLKNINKLAGATKAQNRNKIGNFGLGFNAVYHLTDIPSFVSRNIFVMFDPNTSHISNLLKNNVRSGIKLNLENASTLRIYADQFKPYCGLFGCDLVRQKQYKGTLFRFPLHTPTTAVKSEISHVVYDAARMKNLIDGLYENAETLLLFTQHVSKVQVFEIVDDKTDITDPTVLFSIGVRDVMPLMKGMSVSREILAESSHIWKDFLDGKHVTSPTFTYTMKIFCDVESYLEHDDNEYNEPQSFEHTWAVCSCISSGDALKFAFDYSEQCNLGLQPCGGTAIRLVPESDETLSLCATQGELFCYLPVHIPTGLPVHINGGFALSSDRRGLPSHVKTDMNKSIEVQWNDVLMHDVICESYTKLLQDLLNSGKLNKTSYDYSHWPTKQCGSQYAGVVQGFYERVLGYRHRQSIPKLFLQDPFLNGDANLDIDNSHTLDPCLRQESVGKLALNILNQLLCRHNSPFRTIDISKPVLSTLHHLNMQAKVDKITVTKETFYKKYLFPNLNILASSIRDRFVLDIILSSKWKSHEYMKTLLQTHPCIPTSTQCSMMSKVTDLIDPTSKLAALYDKNDKRFPCGDKYVSENCLTKLREVGMAHNQLTWTDVIERAKSVQPLYNSNPQIGLQRVRALIVYLQDEYRSCPDTVKKKLHLIPFLPIMKKPLQYSLPWHSSTVDITSPSVLYTSSCKHLVSVSKPVINDGDGGCGHIPYSVMSLLKLTDKPDIDIVIKQLFTITEFGFIEGTTSEICQAIYSFLVKEIQTRKLHGLDHNVITEKLTTSRKPFLLTCRSFVLPDQMSFSLKFNCAPYLYTVCDFLKPFSELLKACGVRECFDMLDYVNAINQLAREKNHTKLTQDQLDLIINLTSHFRNTEHMYKPYLDKIYLPGQDCILYQPKDLAYNDVPWIEVEDGEYTFVHETFSRSLAIKLGVKPIRTKKVEEYSTGVDFFIGDYFGQNECLADRIKGILHNYPFGVDILKELVQNADDAQATTVHVIYDKRKHLSEKVFNNSWIDVMGPALCIYNDKIFTDKDIKGIQKLGIGGKRDAAEAIGQYGIGFNAVYHLTDCPTIVTNNTDLLIFDPHAKYAPGADFHHPGRRIPVGKLQRDYPDVYASYLTEQFDLKNSTMIRLPIRDIEAASTSNISNKALDTNKINCLIKNFKDEMPQMLLFLNHVKVIKISEITVGGETLQNTYSVKAVMTDDDAAQRTKFASIVKKRAVEILKKQNAVLAIPESVVSYELNISDSNNIDYRWQVTQKIGFSKSARASFDDDDLNDFMKTILPRGGIAALLSTAHRRSMYNTYSDYNRYGLHYSTAHETYVPKIITRQQSQVFCFLPLPVKTGLPVMVNGHFALSSDRRSLWENDIKGKWNTFIKHHIIATAYIDMLKALKTVLFLQHGPVNNNLELYEAMFPSMTTVHSDWKEVVCCVYKLLSDCPHQLIPVLQLDDWPTDENDFLATHSSITWHFLKDSYFNTAAKVSSPKGILDMYIRDDKVQSPSTLLVILQRLGFPLTTLSSRIYDHFKVLNIEAAQELSPHYVLTYLRGNPNAVGNIPCFINESIFPDIEHLCIILKYCLKGEDLELDGIPLLITVDEVLRKFNNAKPVYVNKYPNLIQALAKRTVSKYIYHDMAGIHDESIKIFTIDDLASHLHTVLPRPPKKYIDWRHNTYNIGVPWLKTLWKFLCFRHKNADKFPGALINWCIVPTTASHLIPLSNAKKILSPDMSVRWTSSVHNIVNITTKLGCAEIKYDAMCTNDAFKFEIQSLVADYLSDYNLRSDVANVLKCHLWNGDWCTTLSESDCTAVLKYFQEDMPLTPKVIDTIKNLPIFLTRFGSIVSIAEYSRVHVLASYYIPDIESAKWMKKYNCLILKREPSLHDIYDDLGITEISVTEVYVQYILPSFQSLGQATQLKHLDTLRINFAYLESEALINKLKHINFIPDPQRNNEVFPVSRFYDPENEIFQRMLPGGLFPPPPFNDKKWLQFLRMIGLHTKVSETDFIKFAKQIEEIECNDEQEAMSQAEVLIKLMMCDSDFHNSSFLKEISKIRFVPVGEVDWNLRNIYWHHSNANFTYFCNTVRVKYAPLMWTVAPVLPTWADPNEHSNNTHVLGLLCENLRIQKHPSLEMVLQHCKMLSYSIECNLAKCVGAYTHCAKMLISVWKAIYEYIMKQCEMYTKKQSCCTDETMCGICQAITHNLKDLPIIMLEDCNTIVKAKQIILKLSDTKMEPFIYSIPLDLGSYSSLFRLLGATQHPTESQLVDVLENIYKCSDGIKLDPNNLRIAFQAIFLLFSTIKTRHINNKKCTEDCIENYLLHHKLYLISTDDKIILSSDLVFHDVACNTKTLKDLKYNFLFDISKCGLDEFTGDLLKFLPTSCRPKYLSSIVRNEIVNPKPCSEYPSCQVQQSYQSMLSSKEFRDAILKILIKEEHVNVNEEIKQLLGNLQQITVKCLDEVNIQLINVESNSTVVNSTHKEYVYLEYEESNTILYLHHDRSQDRRFSSSLTKTVCKLLKNVYRIQLQIQDLLFCQHPDEIMTYLIENGYSTDEGDNVHFIQPVGVEIIEPDKHFLDHNPNYHFRPGEIVGYELDTSEGQSTYIYVQIVKEVKGIKDKQHFIQMYEIEIGKPETLVVTSLDLYKVNRTQHNGPYECDAEHDRLFKDACEKMPALCESILSEATLTDEQKRKAMKRLYFTWHPENNHHNKEIAGKIFEHITRKLDRFQQNFSYKSGRGFGHAANCNVFTSFYDHWGQEARAYHEKAHTFSFRSLDHDYSSFIRYSKPNPTEGKRWLRQAEADLRAASKDMEGDSHSFEWVCFKCQQAAEKALKGGIYTVVGDLPDSRTHSLSSLACTLSKHVSDMNVKDDAITLSNIHCDHLHPRYPDMYGGTKIPNDVYTQETAKKALKHTKQIVHAVATLQLHK</sequence>
<evidence type="ECO:0000313" key="2">
    <source>
        <dbReference type="Proteomes" id="UP000694865"/>
    </source>
</evidence>
<dbReference type="Proteomes" id="UP000694865">
    <property type="component" value="Unplaced"/>
</dbReference>
<dbReference type="SUPFAM" id="SSF81593">
    <property type="entry name" value="Nucleotidyltransferase substrate binding subunit/domain"/>
    <property type="match status" value="1"/>
</dbReference>
<protein>
    <submittedName>
        <fullName evidence="3">Sacsin-like</fullName>
    </submittedName>
</protein>
<name>A0ABM0GZ40_SACKO</name>
<dbReference type="Gene3D" id="1.20.120.330">
    <property type="entry name" value="Nucleotidyltransferases domain 2"/>
    <property type="match status" value="1"/>
</dbReference>
<dbReference type="SUPFAM" id="SSF55874">
    <property type="entry name" value="ATPase domain of HSP90 chaperone/DNA topoisomerase II/histidine kinase"/>
    <property type="match status" value="2"/>
</dbReference>
<reference evidence="3" key="1">
    <citation type="submission" date="2025-08" db="UniProtKB">
        <authorList>
            <consortium name="RefSeq"/>
        </authorList>
    </citation>
    <scope>IDENTIFICATION</scope>
    <source>
        <tissue evidence="3">Testes</tissue>
    </source>
</reference>
<keyword evidence="2" id="KW-1185">Reference proteome</keyword>
<proteinExistence type="predicted"/>
<dbReference type="Pfam" id="PF25794">
    <property type="entry name" value="SACS"/>
    <property type="match status" value="2"/>
</dbReference>
<organism evidence="2 3">
    <name type="scientific">Saccoglossus kowalevskii</name>
    <name type="common">Acorn worm</name>
    <dbReference type="NCBI Taxonomy" id="10224"/>
    <lineage>
        <taxon>Eukaryota</taxon>
        <taxon>Metazoa</taxon>
        <taxon>Hemichordata</taxon>
        <taxon>Enteropneusta</taxon>
        <taxon>Harrimaniidae</taxon>
        <taxon>Saccoglossus</taxon>
    </lineage>
</organism>
<dbReference type="InterPro" id="IPR058210">
    <property type="entry name" value="SACS/Nov_dom"/>
</dbReference>